<evidence type="ECO:0000256" key="1">
    <source>
        <dbReference type="SAM" id="MobiDB-lite"/>
    </source>
</evidence>
<keyword evidence="5" id="KW-1185">Reference proteome</keyword>
<reference evidence="5" key="2">
    <citation type="journal article" date="2019" name="Int. J. Syst. Evol. Microbiol.">
        <title>The Global Catalogue of Microorganisms (GCM) 10K type strain sequencing project: providing services to taxonomists for standard genome sequencing and annotation.</title>
        <authorList>
            <consortium name="The Broad Institute Genomics Platform"/>
            <consortium name="The Broad Institute Genome Sequencing Center for Infectious Disease"/>
            <person name="Wu L."/>
            <person name="Ma J."/>
        </authorList>
    </citation>
    <scope>NUCLEOTIDE SEQUENCE [LARGE SCALE GENOMIC DNA]</scope>
    <source>
        <strain evidence="5">CGMCC 4.5581</strain>
    </source>
</reference>
<feature type="region of interest" description="Disordered" evidence="1">
    <location>
        <begin position="1"/>
        <end position="32"/>
    </location>
</feature>
<dbReference type="Proteomes" id="UP000552836">
    <property type="component" value="Unassembled WGS sequence"/>
</dbReference>
<organism evidence="3 4">
    <name type="scientific">Modestobacter marinus</name>
    <dbReference type="NCBI Taxonomy" id="477641"/>
    <lineage>
        <taxon>Bacteria</taxon>
        <taxon>Bacillati</taxon>
        <taxon>Actinomycetota</taxon>
        <taxon>Actinomycetes</taxon>
        <taxon>Geodermatophilales</taxon>
        <taxon>Geodermatophilaceae</taxon>
        <taxon>Modestobacter</taxon>
    </lineage>
</organism>
<comment type="caution">
    <text evidence="3">The sequence shown here is derived from an EMBL/GenBank/DDBJ whole genome shotgun (WGS) entry which is preliminary data.</text>
</comment>
<evidence type="ECO:0000313" key="3">
    <source>
        <dbReference type="EMBL" id="NIH70300.1"/>
    </source>
</evidence>
<dbReference type="EMBL" id="BMMI01000012">
    <property type="protein sequence ID" value="GGL83915.1"/>
    <property type="molecule type" value="Genomic_DNA"/>
</dbReference>
<evidence type="ECO:0000313" key="4">
    <source>
        <dbReference type="Proteomes" id="UP000552836"/>
    </source>
</evidence>
<accession>A0A846M792</accession>
<evidence type="ECO:0000313" key="2">
    <source>
        <dbReference type="EMBL" id="GGL83915.1"/>
    </source>
</evidence>
<name>A0A846M792_9ACTN</name>
<reference evidence="2" key="4">
    <citation type="submission" date="2024-05" db="EMBL/GenBank/DDBJ databases">
        <authorList>
            <person name="Sun Q."/>
            <person name="Zhou Y."/>
        </authorList>
    </citation>
    <scope>NUCLEOTIDE SEQUENCE</scope>
    <source>
        <strain evidence="2">CGMCC 4.5581</strain>
    </source>
</reference>
<sequence>MPVTNRASPLEKSMWQPTEQAEVTGPGTAKTGRPIAWAACAVDRAPERAAGLDDDRLGRQGRHQGAAAAEPHVGRRGPQRGLGDQQPAVADDALEEGGVRAGVGPVQAAGGDDDGRALPCTAVAD</sequence>
<reference evidence="2" key="1">
    <citation type="journal article" date="2014" name="Int. J. Syst. Evol. Microbiol.">
        <title>Complete genome of a new Firmicutes species belonging to the dominant human colonic microbiota ('Ruminococcus bicirculans') reveals two chromosomes and a selective capacity to utilize plant glucans.</title>
        <authorList>
            <consortium name="NISC Comparative Sequencing Program"/>
            <person name="Wegmann U."/>
            <person name="Louis P."/>
            <person name="Goesmann A."/>
            <person name="Henrissat B."/>
            <person name="Duncan S.H."/>
            <person name="Flint H.J."/>
        </authorList>
    </citation>
    <scope>NUCLEOTIDE SEQUENCE</scope>
    <source>
        <strain evidence="2">CGMCC 4.5581</strain>
    </source>
</reference>
<gene>
    <name evidence="3" type="ORF">FB380_004811</name>
    <name evidence="2" type="ORF">GCM10011589_45430</name>
</gene>
<dbReference type="Proteomes" id="UP000648663">
    <property type="component" value="Unassembled WGS sequence"/>
</dbReference>
<protein>
    <submittedName>
        <fullName evidence="3">Uncharacterized protein</fullName>
    </submittedName>
</protein>
<dbReference type="AlphaFoldDB" id="A0A846M792"/>
<evidence type="ECO:0000313" key="5">
    <source>
        <dbReference type="Proteomes" id="UP000648663"/>
    </source>
</evidence>
<dbReference type="EMBL" id="JAAMPA010000008">
    <property type="protein sequence ID" value="NIH70300.1"/>
    <property type="molecule type" value="Genomic_DNA"/>
</dbReference>
<proteinExistence type="predicted"/>
<reference evidence="3 4" key="3">
    <citation type="submission" date="2020-02" db="EMBL/GenBank/DDBJ databases">
        <title>Sequencing the genomes of 1000 actinobacteria strains.</title>
        <authorList>
            <person name="Klenk H.-P."/>
        </authorList>
    </citation>
    <scope>NUCLEOTIDE SEQUENCE [LARGE SCALE GENOMIC DNA]</scope>
    <source>
        <strain evidence="3 4">DSM 45201</strain>
    </source>
</reference>
<feature type="region of interest" description="Disordered" evidence="1">
    <location>
        <begin position="50"/>
        <end position="125"/>
    </location>
</feature>